<dbReference type="EMBL" id="SMRT01000006">
    <property type="protein sequence ID" value="TDF97008.1"/>
    <property type="molecule type" value="Genomic_DNA"/>
</dbReference>
<dbReference type="InterPro" id="IPR002767">
    <property type="entry name" value="Thiamine_BP"/>
</dbReference>
<name>A0A4R5KPY1_9BACL</name>
<evidence type="ECO:0000256" key="2">
    <source>
        <dbReference type="SAM" id="MobiDB-lite"/>
    </source>
</evidence>
<dbReference type="RefSeq" id="WP_133229139.1">
    <property type="nucleotide sequence ID" value="NZ_SMRT01000006.1"/>
</dbReference>
<sequence>MAIVELTIIPIGTASTSLSQYVADIQQVLEQAAEPVHFQMTAMSTIIEGDLKHLFAVIQRLHEVPFHHGAVRVSTSIKIDDRRDKPSSIEQKMKSVRQKLHDS</sequence>
<feature type="compositionally biased region" description="Basic and acidic residues" evidence="2">
    <location>
        <begin position="78"/>
        <end position="103"/>
    </location>
</feature>
<proteinExistence type="inferred from homology"/>
<dbReference type="InterPro" id="IPR051614">
    <property type="entry name" value="UPF0045_domain"/>
</dbReference>
<dbReference type="Pfam" id="PF01910">
    <property type="entry name" value="Thiamine_BP"/>
    <property type="match status" value="1"/>
</dbReference>
<evidence type="ECO:0000313" key="4">
    <source>
        <dbReference type="EMBL" id="TDF97008.1"/>
    </source>
</evidence>
<evidence type="ECO:0000259" key="3">
    <source>
        <dbReference type="Pfam" id="PF01910"/>
    </source>
</evidence>
<keyword evidence="5" id="KW-1185">Reference proteome</keyword>
<dbReference type="PANTHER" id="PTHR33777:SF1">
    <property type="entry name" value="UPF0045 PROTEIN ECM15"/>
    <property type="match status" value="1"/>
</dbReference>
<reference evidence="4 5" key="1">
    <citation type="submission" date="2019-03" db="EMBL/GenBank/DDBJ databases">
        <title>This is whole genome sequence of Paenibacillus sp MS74 strain.</title>
        <authorList>
            <person name="Trinh H.N."/>
        </authorList>
    </citation>
    <scope>NUCLEOTIDE SEQUENCE [LARGE SCALE GENOMIC DNA]</scope>
    <source>
        <strain evidence="4 5">MS74</strain>
    </source>
</reference>
<comment type="caution">
    <text evidence="4">The sequence shown here is derived from an EMBL/GenBank/DDBJ whole genome shotgun (WGS) entry which is preliminary data.</text>
</comment>
<accession>A0A4R5KPY1</accession>
<gene>
    <name evidence="4" type="ORF">E1757_14220</name>
</gene>
<feature type="region of interest" description="Disordered" evidence="2">
    <location>
        <begin position="77"/>
        <end position="103"/>
    </location>
</feature>
<evidence type="ECO:0000313" key="5">
    <source>
        <dbReference type="Proteomes" id="UP000295636"/>
    </source>
</evidence>
<dbReference type="Proteomes" id="UP000295636">
    <property type="component" value="Unassembled WGS sequence"/>
</dbReference>
<comment type="similarity">
    <text evidence="1">Belongs to the UPF0045 family.</text>
</comment>
<evidence type="ECO:0000256" key="1">
    <source>
        <dbReference type="ARBA" id="ARBA00010272"/>
    </source>
</evidence>
<dbReference type="SUPFAM" id="SSF89957">
    <property type="entry name" value="MTH1187/YkoF-like"/>
    <property type="match status" value="1"/>
</dbReference>
<dbReference type="AlphaFoldDB" id="A0A4R5KPY1"/>
<dbReference type="OrthoDB" id="2147383at2"/>
<organism evidence="4 5">
    <name type="scientific">Paenibacillus piri</name>
    <dbReference type="NCBI Taxonomy" id="2547395"/>
    <lineage>
        <taxon>Bacteria</taxon>
        <taxon>Bacillati</taxon>
        <taxon>Bacillota</taxon>
        <taxon>Bacilli</taxon>
        <taxon>Bacillales</taxon>
        <taxon>Paenibacillaceae</taxon>
        <taxon>Paenibacillus</taxon>
    </lineage>
</organism>
<dbReference type="PANTHER" id="PTHR33777">
    <property type="entry name" value="UPF0045 PROTEIN ECM15"/>
    <property type="match status" value="1"/>
</dbReference>
<feature type="domain" description="Thiamine-binding protein" evidence="3">
    <location>
        <begin position="4"/>
        <end position="97"/>
    </location>
</feature>
<protein>
    <submittedName>
        <fullName evidence="4">MTH1187 family thiamine-binding protein</fullName>
    </submittedName>
</protein>
<dbReference type="Gene3D" id="3.30.70.930">
    <property type="match status" value="1"/>
</dbReference>
<dbReference type="NCBIfam" id="TIGR00106">
    <property type="entry name" value="MTH1187 family thiamine-binding protein"/>
    <property type="match status" value="1"/>
</dbReference>
<dbReference type="InterPro" id="IPR029756">
    <property type="entry name" value="MTH1187/YkoF-like"/>
</dbReference>
<dbReference type="GO" id="GO:0005829">
    <property type="term" value="C:cytosol"/>
    <property type="evidence" value="ECO:0007669"/>
    <property type="project" value="TreeGrafter"/>
</dbReference>